<reference evidence="1 2" key="2">
    <citation type="journal article" date="2017" name="Front. Plant Sci.">
        <title>Gene Classification and Mining of Molecular Markers Useful in Red Clover (Trifolium pratense) Breeding.</title>
        <authorList>
            <person name="Istvanek J."/>
            <person name="Dluhosova J."/>
            <person name="Dluhos P."/>
            <person name="Patkova L."/>
            <person name="Nedelnik J."/>
            <person name="Repkova J."/>
        </authorList>
    </citation>
    <scope>NUCLEOTIDE SEQUENCE [LARGE SCALE GENOMIC DNA]</scope>
    <source>
        <strain evidence="2">cv. Tatra</strain>
        <tissue evidence="1">Young leaves</tissue>
    </source>
</reference>
<dbReference type="Proteomes" id="UP000236291">
    <property type="component" value="Unassembled WGS sequence"/>
</dbReference>
<proteinExistence type="predicted"/>
<organism evidence="1 2">
    <name type="scientific">Trifolium pratense</name>
    <name type="common">Red clover</name>
    <dbReference type="NCBI Taxonomy" id="57577"/>
    <lineage>
        <taxon>Eukaryota</taxon>
        <taxon>Viridiplantae</taxon>
        <taxon>Streptophyta</taxon>
        <taxon>Embryophyta</taxon>
        <taxon>Tracheophyta</taxon>
        <taxon>Spermatophyta</taxon>
        <taxon>Magnoliopsida</taxon>
        <taxon>eudicotyledons</taxon>
        <taxon>Gunneridae</taxon>
        <taxon>Pentapetalae</taxon>
        <taxon>rosids</taxon>
        <taxon>fabids</taxon>
        <taxon>Fabales</taxon>
        <taxon>Fabaceae</taxon>
        <taxon>Papilionoideae</taxon>
        <taxon>50 kb inversion clade</taxon>
        <taxon>NPAAA clade</taxon>
        <taxon>Hologalegina</taxon>
        <taxon>IRL clade</taxon>
        <taxon>Trifolieae</taxon>
        <taxon>Trifolium</taxon>
    </lineage>
</organism>
<dbReference type="AlphaFoldDB" id="A0A2K3PI04"/>
<evidence type="ECO:0000313" key="1">
    <source>
        <dbReference type="EMBL" id="PNY14926.1"/>
    </source>
</evidence>
<accession>A0A2K3PI04</accession>
<dbReference type="PANTHER" id="PTHR48462:SF1">
    <property type="entry name" value="PROTEIN, PUTATIVE-RELATED"/>
    <property type="match status" value="1"/>
</dbReference>
<evidence type="ECO:0000313" key="2">
    <source>
        <dbReference type="Proteomes" id="UP000236291"/>
    </source>
</evidence>
<reference evidence="1 2" key="1">
    <citation type="journal article" date="2014" name="Am. J. Bot.">
        <title>Genome assembly and annotation for red clover (Trifolium pratense; Fabaceae).</title>
        <authorList>
            <person name="Istvanek J."/>
            <person name="Jaros M."/>
            <person name="Krenek A."/>
            <person name="Repkova J."/>
        </authorList>
    </citation>
    <scope>NUCLEOTIDE SEQUENCE [LARGE SCALE GENOMIC DNA]</scope>
    <source>
        <strain evidence="2">cv. Tatra</strain>
        <tissue evidence="1">Young leaves</tissue>
    </source>
</reference>
<comment type="caution">
    <text evidence="1">The sequence shown here is derived from an EMBL/GenBank/DDBJ whole genome shotgun (WGS) entry which is preliminary data.</text>
</comment>
<dbReference type="PANTHER" id="PTHR48462">
    <property type="entry name" value="PROTEIN, PUTATIVE-RELATED"/>
    <property type="match status" value="1"/>
</dbReference>
<sequence>MRRARISVKKEASVNFLTDPREGRSTLRHADVLAYGWVGRKHVCVDLTEVSPFVGLRDGDFIMGRAARIAASSTMVKHEKVCSDN</sequence>
<name>A0A2K3PI04_TRIPR</name>
<protein>
    <submittedName>
        <fullName evidence="1">Auxilin-like protein</fullName>
    </submittedName>
</protein>
<dbReference type="EMBL" id="ASHM01007241">
    <property type="protein sequence ID" value="PNY14926.1"/>
    <property type="molecule type" value="Genomic_DNA"/>
</dbReference>
<gene>
    <name evidence="1" type="ORF">L195_g011615</name>
</gene>